<comment type="caution">
    <text evidence="2">The sequence shown here is derived from an EMBL/GenBank/DDBJ whole genome shotgun (WGS) entry which is preliminary data.</text>
</comment>
<name>A0AAD6T9V1_9AGAR</name>
<gene>
    <name evidence="2" type="ORF">C8F04DRAFT_1178352</name>
</gene>
<dbReference type="InterPro" id="IPR036691">
    <property type="entry name" value="Endo/exonu/phosph_ase_sf"/>
</dbReference>
<reference evidence="2" key="1">
    <citation type="submission" date="2023-03" db="EMBL/GenBank/DDBJ databases">
        <title>Massive genome expansion in bonnet fungi (Mycena s.s.) driven by repeated elements and novel gene families across ecological guilds.</title>
        <authorList>
            <consortium name="Lawrence Berkeley National Laboratory"/>
            <person name="Harder C.B."/>
            <person name="Miyauchi S."/>
            <person name="Viragh M."/>
            <person name="Kuo A."/>
            <person name="Thoen E."/>
            <person name="Andreopoulos B."/>
            <person name="Lu D."/>
            <person name="Skrede I."/>
            <person name="Drula E."/>
            <person name="Henrissat B."/>
            <person name="Morin E."/>
            <person name="Kohler A."/>
            <person name="Barry K."/>
            <person name="LaButti K."/>
            <person name="Morin E."/>
            <person name="Salamov A."/>
            <person name="Lipzen A."/>
            <person name="Mereny Z."/>
            <person name="Hegedus B."/>
            <person name="Baldrian P."/>
            <person name="Stursova M."/>
            <person name="Weitz H."/>
            <person name="Taylor A."/>
            <person name="Grigoriev I.V."/>
            <person name="Nagy L.G."/>
            <person name="Martin F."/>
            <person name="Kauserud H."/>
        </authorList>
    </citation>
    <scope>NUCLEOTIDE SEQUENCE</scope>
    <source>
        <strain evidence="2">CBHHK200</strain>
    </source>
</reference>
<dbReference type="Proteomes" id="UP001218188">
    <property type="component" value="Unassembled WGS sequence"/>
</dbReference>
<dbReference type="Gene3D" id="3.60.10.10">
    <property type="entry name" value="Endonuclease/exonuclease/phosphatase"/>
    <property type="match status" value="1"/>
</dbReference>
<accession>A0AAD6T9V1</accession>
<dbReference type="AlphaFoldDB" id="A0AAD6T9V1"/>
<feature type="compositionally biased region" description="Polar residues" evidence="1">
    <location>
        <begin position="103"/>
        <end position="116"/>
    </location>
</feature>
<keyword evidence="3" id="KW-1185">Reference proteome</keyword>
<feature type="region of interest" description="Disordered" evidence="1">
    <location>
        <begin position="1"/>
        <end position="56"/>
    </location>
</feature>
<dbReference type="EMBL" id="JARJCM010000024">
    <property type="protein sequence ID" value="KAJ7040002.1"/>
    <property type="molecule type" value="Genomic_DNA"/>
</dbReference>
<feature type="region of interest" description="Disordered" evidence="1">
    <location>
        <begin position="510"/>
        <end position="537"/>
    </location>
</feature>
<organism evidence="2 3">
    <name type="scientific">Mycena alexandri</name>
    <dbReference type="NCBI Taxonomy" id="1745969"/>
    <lineage>
        <taxon>Eukaryota</taxon>
        <taxon>Fungi</taxon>
        <taxon>Dikarya</taxon>
        <taxon>Basidiomycota</taxon>
        <taxon>Agaricomycotina</taxon>
        <taxon>Agaricomycetes</taxon>
        <taxon>Agaricomycetidae</taxon>
        <taxon>Agaricales</taxon>
        <taxon>Marasmiineae</taxon>
        <taxon>Mycenaceae</taxon>
        <taxon>Mycena</taxon>
    </lineage>
</organism>
<evidence type="ECO:0000313" key="3">
    <source>
        <dbReference type="Proteomes" id="UP001218188"/>
    </source>
</evidence>
<feature type="compositionally biased region" description="Polar residues" evidence="1">
    <location>
        <begin position="134"/>
        <end position="172"/>
    </location>
</feature>
<evidence type="ECO:0000256" key="1">
    <source>
        <dbReference type="SAM" id="MobiDB-lite"/>
    </source>
</evidence>
<sequence>MADSLPAGLSFDERDREIGDGPPSRSRGPEGYTANHGTDERARGSGDGSMEGNGVNIRRSGRLAVLRRNPMSSGAVVRYKCYSNQSTARDVGDIPRLRRCTTGRRNSTGNVTQVNGDSPRINPPSHQRERGQGSRATQAQTAVEQTCSNEQRNDPSRSTPGNMSNVSQQQTTAAPRRRARRRAANVPKDDEHAPAFFNRKRMRQQIRNPEIQRKTPAHLKMSAININGRKKKSIKHPEHKWHGLHRLMFDEKVGMMVVGETHLSAEQAVEIQESHIGRRMEIFNSPFPDDPSTKGVAIVLNQSMEENEAFWNEMCDLWMTLDLPVPDWIGGDTNLGDEPIDRLPHRADAPGAVAAYNKFKRMLELKDGWRTIHPDTKAYTYTSTNGKSMSRIDKICVSPNLMKNCRHWSIDEVSGKLTDHKMVSVVVTAPGSPYIGGGRYTIPLFILKDKEFLEFVVREGEKLEESLTEERSETINIQTRFKTFKDEVRDFARKRAKIAVGALEQKKRKLQKRREKLLGNPSDDPDDVMSMSQSDLSNESVPIALVVRTSTR</sequence>
<protein>
    <submittedName>
        <fullName evidence="2">Uncharacterized protein</fullName>
    </submittedName>
</protein>
<evidence type="ECO:0000313" key="2">
    <source>
        <dbReference type="EMBL" id="KAJ7040002.1"/>
    </source>
</evidence>
<proteinExistence type="predicted"/>
<feature type="region of interest" description="Disordered" evidence="1">
    <location>
        <begin position="93"/>
        <end position="200"/>
    </location>
</feature>
<dbReference type="SUPFAM" id="SSF56219">
    <property type="entry name" value="DNase I-like"/>
    <property type="match status" value="1"/>
</dbReference>